<proteinExistence type="predicted"/>
<name>A0A380TC89_9ZZZZ</name>
<reference evidence="2" key="1">
    <citation type="submission" date="2018-07" db="EMBL/GenBank/DDBJ databases">
        <authorList>
            <person name="Quirk P.G."/>
            <person name="Krulwich T.A."/>
        </authorList>
    </citation>
    <scope>NUCLEOTIDE SEQUENCE</scope>
</reference>
<accession>A0A380TC89</accession>
<dbReference type="EMBL" id="UIDG01000112">
    <property type="protein sequence ID" value="SUS05574.1"/>
    <property type="molecule type" value="Genomic_DNA"/>
</dbReference>
<gene>
    <name evidence="2" type="ORF">DF3PB_20042</name>
</gene>
<dbReference type="AlphaFoldDB" id="A0A380TC89"/>
<sequence>MTKVKAGFENRTLQCLSGVRRASNAQNPNELDGLNRNRSHRNRCVRAAGAQRYQETRHDAGRQIRAEP</sequence>
<feature type="region of interest" description="Disordered" evidence="1">
    <location>
        <begin position="20"/>
        <end position="68"/>
    </location>
</feature>
<organism evidence="2">
    <name type="scientific">metagenome</name>
    <dbReference type="NCBI Taxonomy" id="256318"/>
    <lineage>
        <taxon>unclassified sequences</taxon>
        <taxon>metagenomes</taxon>
    </lineage>
</organism>
<protein>
    <submittedName>
        <fullName evidence="2">Uncharacterized protein</fullName>
    </submittedName>
</protein>
<evidence type="ECO:0000313" key="2">
    <source>
        <dbReference type="EMBL" id="SUS05574.1"/>
    </source>
</evidence>
<feature type="compositionally biased region" description="Basic and acidic residues" evidence="1">
    <location>
        <begin position="54"/>
        <end position="68"/>
    </location>
</feature>
<evidence type="ECO:0000256" key="1">
    <source>
        <dbReference type="SAM" id="MobiDB-lite"/>
    </source>
</evidence>